<protein>
    <recommendedName>
        <fullName evidence="3">KfrA N-terminal DNA-binding domain-containing protein</fullName>
    </recommendedName>
</protein>
<accession>A0ABY3CDV4</accession>
<evidence type="ECO:0000256" key="1">
    <source>
        <dbReference type="SAM" id="Coils"/>
    </source>
</evidence>
<sequence>MNNISQISKAKRLTEEEVHEAAEALQENGVKVSSIEVYKFLGRGSLTTITNFLKTWKQENTDVNTLPALIALPEALKKSTEQLLIKLWAESQELAEKEINSQREALRQAEAAALEKITEAQAFSDEQSRQIERLEAEIEQLKEDHEQTFQSWKAEIKKEQDWRQEAVVAENVSKSKLLDAEKRLDYVNLALLEQQKANKALTAENAALKAKLEASEKQLEKYKNELFKAEDRIIVLKEENRKDEVKIEVQENQINQLVTELKNQEEKTLEAANENKTLREKAAKLEGELIAWKDIKPEAKKNNLPAKKANKQNESCEVKQQFPESKQ</sequence>
<comment type="caution">
    <text evidence="4">The sequence shown here is derived from an EMBL/GenBank/DDBJ whole genome shotgun (WGS) entry which is preliminary data.</text>
</comment>
<feature type="coiled-coil region" evidence="1">
    <location>
        <begin position="191"/>
        <end position="295"/>
    </location>
</feature>
<organism evidence="4 5">
    <name type="scientific">Candidatus Methylobacter oryzae</name>
    <dbReference type="NCBI Taxonomy" id="2497749"/>
    <lineage>
        <taxon>Bacteria</taxon>
        <taxon>Pseudomonadati</taxon>
        <taxon>Pseudomonadota</taxon>
        <taxon>Gammaproteobacteria</taxon>
        <taxon>Methylococcales</taxon>
        <taxon>Methylococcaceae</taxon>
        <taxon>Methylobacter</taxon>
    </lineage>
</organism>
<evidence type="ECO:0000313" key="4">
    <source>
        <dbReference type="EMBL" id="TRW98991.1"/>
    </source>
</evidence>
<feature type="coiled-coil region" evidence="1">
    <location>
        <begin position="92"/>
        <end position="151"/>
    </location>
</feature>
<gene>
    <name evidence="4" type="ORF">EKO24_006845</name>
</gene>
<evidence type="ECO:0000259" key="3">
    <source>
        <dbReference type="Pfam" id="PF11740"/>
    </source>
</evidence>
<dbReference type="RefSeq" id="WP_127027397.1">
    <property type="nucleotide sequence ID" value="NZ_RYFG02000061.1"/>
</dbReference>
<evidence type="ECO:0000256" key="2">
    <source>
        <dbReference type="SAM" id="MobiDB-lite"/>
    </source>
</evidence>
<proteinExistence type="predicted"/>
<name>A0ABY3CDV4_9GAMM</name>
<dbReference type="EMBL" id="RYFG02000061">
    <property type="protein sequence ID" value="TRW98991.1"/>
    <property type="molecule type" value="Genomic_DNA"/>
</dbReference>
<feature type="region of interest" description="Disordered" evidence="2">
    <location>
        <begin position="301"/>
        <end position="327"/>
    </location>
</feature>
<dbReference type="InterPro" id="IPR021104">
    <property type="entry name" value="KfrA_DNA-bd_N"/>
</dbReference>
<dbReference type="Proteomes" id="UP000733744">
    <property type="component" value="Unassembled WGS sequence"/>
</dbReference>
<reference evidence="4 5" key="1">
    <citation type="journal article" date="2019" name="Antonie Van Leeuwenhoek">
        <title>Description of 'Ca. Methylobacter oryzae' KRF1, a novel species from the environmentally important Methylobacter clade 2.</title>
        <authorList>
            <person name="Khatri K."/>
            <person name="Mohite J.A."/>
            <person name="Pandit P.S."/>
            <person name="Bahulikar R."/>
            <person name="Rahalkar M.C."/>
        </authorList>
    </citation>
    <scope>NUCLEOTIDE SEQUENCE [LARGE SCALE GENOMIC DNA]</scope>
    <source>
        <strain evidence="4 5">KRF1</strain>
    </source>
</reference>
<feature type="domain" description="KfrA N-terminal DNA-binding" evidence="3">
    <location>
        <begin position="14"/>
        <end position="129"/>
    </location>
</feature>
<keyword evidence="1" id="KW-0175">Coiled coil</keyword>
<keyword evidence="5" id="KW-1185">Reference proteome</keyword>
<dbReference type="Pfam" id="PF11740">
    <property type="entry name" value="KfrA_N"/>
    <property type="match status" value="1"/>
</dbReference>
<evidence type="ECO:0000313" key="5">
    <source>
        <dbReference type="Proteomes" id="UP000733744"/>
    </source>
</evidence>